<keyword evidence="3" id="KW-1185">Reference proteome</keyword>
<reference evidence="3" key="1">
    <citation type="journal article" date="2019" name="Int. J. Syst. Evol. Microbiol.">
        <title>The Global Catalogue of Microorganisms (GCM) 10K type strain sequencing project: providing services to taxonomists for standard genome sequencing and annotation.</title>
        <authorList>
            <consortium name="The Broad Institute Genomics Platform"/>
            <consortium name="The Broad Institute Genome Sequencing Center for Infectious Disease"/>
            <person name="Wu L."/>
            <person name="Ma J."/>
        </authorList>
    </citation>
    <scope>NUCLEOTIDE SEQUENCE [LARGE SCALE GENOMIC DNA]</scope>
    <source>
        <strain evidence="3">JCM 13850</strain>
    </source>
</reference>
<organism evidence="2 3">
    <name type="scientific">Actinomadura napierensis</name>
    <dbReference type="NCBI Taxonomy" id="267854"/>
    <lineage>
        <taxon>Bacteria</taxon>
        <taxon>Bacillati</taxon>
        <taxon>Actinomycetota</taxon>
        <taxon>Actinomycetes</taxon>
        <taxon>Streptosporangiales</taxon>
        <taxon>Thermomonosporaceae</taxon>
        <taxon>Actinomadura</taxon>
    </lineage>
</organism>
<comment type="similarity">
    <text evidence="1">Belongs to the short-chain dehydrogenases/reductases (SDR) family.</text>
</comment>
<dbReference type="Gene3D" id="3.40.50.720">
    <property type="entry name" value="NAD(P)-binding Rossmann-like Domain"/>
    <property type="match status" value="1"/>
</dbReference>
<proteinExistence type="inferred from homology"/>
<evidence type="ECO:0000313" key="3">
    <source>
        <dbReference type="Proteomes" id="UP001501020"/>
    </source>
</evidence>
<dbReference type="InterPro" id="IPR036291">
    <property type="entry name" value="NAD(P)-bd_dom_sf"/>
</dbReference>
<dbReference type="Proteomes" id="UP001501020">
    <property type="component" value="Unassembled WGS sequence"/>
</dbReference>
<evidence type="ECO:0000256" key="1">
    <source>
        <dbReference type="ARBA" id="ARBA00006484"/>
    </source>
</evidence>
<dbReference type="Pfam" id="PF13561">
    <property type="entry name" value="adh_short_C2"/>
    <property type="match status" value="1"/>
</dbReference>
<evidence type="ECO:0000313" key="2">
    <source>
        <dbReference type="EMBL" id="GAA2146796.1"/>
    </source>
</evidence>
<dbReference type="InterPro" id="IPR002347">
    <property type="entry name" value="SDR_fam"/>
</dbReference>
<sequence length="263" mass="27856">MGRERNRVAVVTGGGRGLGRAIALRLAADGADVAVLARSLDEVEAVADEVRSCGVRALALRTDVTSTQDVQEAREEIEGRLGAVGVIVNNAGTVLYKPFVPLPGKQAPPPGWEQPITDQEWDDILGVHLGGAIRLLRAFGPGMLERRHGRVVNIASNVVRRTVPYTIAYDTAKGGLVQLTRSLAREWGRYGVTVNAVAAGHFETAMSKPQFEDQETLKAMLRRVPVGRAGALEELAALVAFLAGDAGGFITGETVGIDGGETL</sequence>
<comment type="caution">
    <text evidence="2">The sequence shown here is derived from an EMBL/GenBank/DDBJ whole genome shotgun (WGS) entry which is preliminary data.</text>
</comment>
<protein>
    <submittedName>
        <fullName evidence="2">SDR family NAD(P)-dependent oxidoreductase</fullName>
    </submittedName>
</protein>
<dbReference type="PRINTS" id="PR00081">
    <property type="entry name" value="GDHRDH"/>
</dbReference>
<accession>A0ABP5LGK1</accession>
<dbReference type="EMBL" id="BAAAMR010000044">
    <property type="protein sequence ID" value="GAA2146796.1"/>
    <property type="molecule type" value="Genomic_DNA"/>
</dbReference>
<name>A0ABP5LGK1_9ACTN</name>
<dbReference type="SUPFAM" id="SSF51735">
    <property type="entry name" value="NAD(P)-binding Rossmann-fold domains"/>
    <property type="match status" value="1"/>
</dbReference>
<dbReference type="PRINTS" id="PR00080">
    <property type="entry name" value="SDRFAMILY"/>
</dbReference>
<gene>
    <name evidence="2" type="ORF">GCM10009727_48380</name>
</gene>
<dbReference type="PANTHER" id="PTHR42879">
    <property type="entry name" value="3-OXOACYL-(ACYL-CARRIER-PROTEIN) REDUCTASE"/>
    <property type="match status" value="1"/>
</dbReference>
<dbReference type="InterPro" id="IPR050259">
    <property type="entry name" value="SDR"/>
</dbReference>